<feature type="transmembrane region" description="Helical" evidence="12">
    <location>
        <begin position="250"/>
        <end position="272"/>
    </location>
</feature>
<dbReference type="InterPro" id="IPR015255">
    <property type="entry name" value="Vitellinogen_open_b-sht"/>
</dbReference>
<dbReference type="Pfam" id="PF09172">
    <property type="entry name" value="Vit_open_b-sht"/>
    <property type="match status" value="1"/>
</dbReference>
<dbReference type="SMART" id="SM01169">
    <property type="entry name" value="DUF1943"/>
    <property type="match status" value="1"/>
</dbReference>
<dbReference type="PROSITE" id="PS51233">
    <property type="entry name" value="VWFD"/>
    <property type="match status" value="1"/>
</dbReference>
<feature type="transmembrane region" description="Helical" evidence="12">
    <location>
        <begin position="191"/>
        <end position="213"/>
    </location>
</feature>
<feature type="disulfide bond" evidence="9">
    <location>
        <begin position="538"/>
        <end position="541"/>
    </location>
</feature>
<dbReference type="Pfam" id="PF00094">
    <property type="entry name" value="VWD"/>
    <property type="match status" value="1"/>
</dbReference>
<dbReference type="InterPro" id="IPR015816">
    <property type="entry name" value="Vitellinogen_b-sht_N"/>
</dbReference>
<feature type="transmembrane region" description="Helical" evidence="12">
    <location>
        <begin position="31"/>
        <end position="57"/>
    </location>
</feature>
<feature type="domain" description="VWFD" evidence="15">
    <location>
        <begin position="1579"/>
        <end position="1759"/>
    </location>
</feature>
<dbReference type="InterPro" id="IPR011030">
    <property type="entry name" value="Lipovitellin_superhlx_dom"/>
</dbReference>
<dbReference type="InterPro" id="IPR000276">
    <property type="entry name" value="GPCR_Rhodpsn"/>
</dbReference>
<dbReference type="SMART" id="SM00216">
    <property type="entry name" value="VWD"/>
    <property type="match status" value="1"/>
</dbReference>
<evidence type="ECO:0000256" key="10">
    <source>
        <dbReference type="RuleBase" id="RU000688"/>
    </source>
</evidence>
<keyword evidence="7 9" id="KW-1015">Disulfide bond</keyword>
<keyword evidence="3" id="KW-0732">Signal</keyword>
<accession>A0AAU9X0K2</accession>
<dbReference type="PANTHER" id="PTHR23345">
    <property type="entry name" value="VITELLOGENIN-RELATED"/>
    <property type="match status" value="1"/>
</dbReference>
<dbReference type="InterPro" id="IPR050733">
    <property type="entry name" value="Vitellogenin/Apolipophorin"/>
</dbReference>
<dbReference type="PROSITE" id="PS51211">
    <property type="entry name" value="VITELLOGENIN"/>
    <property type="match status" value="1"/>
</dbReference>
<dbReference type="InterPro" id="IPR001846">
    <property type="entry name" value="VWF_type-D"/>
</dbReference>
<feature type="transmembrane region" description="Helical" evidence="12">
    <location>
        <begin position="105"/>
        <end position="126"/>
    </location>
</feature>
<feature type="compositionally biased region" description="Acidic residues" evidence="11">
    <location>
        <begin position="1060"/>
        <end position="1072"/>
    </location>
</feature>
<feature type="transmembrane region" description="Helical" evidence="12">
    <location>
        <begin position="147"/>
        <end position="171"/>
    </location>
</feature>
<dbReference type="PRINTS" id="PR00237">
    <property type="entry name" value="GPCRRHODOPSN"/>
</dbReference>
<dbReference type="GO" id="GO:0004930">
    <property type="term" value="F:G protein-coupled receptor activity"/>
    <property type="evidence" value="ECO:0007669"/>
    <property type="project" value="UniProtKB-KW"/>
</dbReference>
<name>A0AAU9X0K2_9CNID</name>
<evidence type="ECO:0000256" key="1">
    <source>
        <dbReference type="ARBA" id="ARBA00004370"/>
    </source>
</evidence>
<reference evidence="16 17" key="1">
    <citation type="submission" date="2022-05" db="EMBL/GenBank/DDBJ databases">
        <authorList>
            <consortium name="Genoscope - CEA"/>
            <person name="William W."/>
        </authorList>
    </citation>
    <scope>NUCLEOTIDE SEQUENCE [LARGE SCALE GENOMIC DNA]</scope>
</reference>
<evidence type="ECO:0000313" key="16">
    <source>
        <dbReference type="EMBL" id="CAH3132804.1"/>
    </source>
</evidence>
<comment type="similarity">
    <text evidence="10">Belongs to the G-protein coupled receptor 1 family.</text>
</comment>
<evidence type="ECO:0000256" key="2">
    <source>
        <dbReference type="ARBA" id="ARBA00022692"/>
    </source>
</evidence>
<dbReference type="Gene3D" id="2.20.90.10">
    <property type="entry name" value="Vitellinogen, beta-sheet shell domain"/>
    <property type="match status" value="1"/>
</dbReference>
<dbReference type="InterPro" id="IPR001747">
    <property type="entry name" value="Vitellogenin_N"/>
</dbReference>
<evidence type="ECO:0008006" key="18">
    <source>
        <dbReference type="Google" id="ProtNLM"/>
    </source>
</evidence>
<keyword evidence="8" id="KW-0325">Glycoprotein</keyword>
<dbReference type="InterPro" id="IPR017452">
    <property type="entry name" value="GPCR_Rhodpsn_7TM"/>
</dbReference>
<dbReference type="Gene3D" id="2.20.80.10">
    <property type="entry name" value="Lipovitellin-phosvitin complex, chain A, domain 4"/>
    <property type="match status" value="1"/>
</dbReference>
<evidence type="ECO:0000313" key="17">
    <source>
        <dbReference type="Proteomes" id="UP001159428"/>
    </source>
</evidence>
<evidence type="ECO:0000256" key="3">
    <source>
        <dbReference type="ARBA" id="ARBA00022729"/>
    </source>
</evidence>
<dbReference type="InterPro" id="IPR037088">
    <property type="entry name" value="Vitellinogen_b-sht_shell_sf"/>
</dbReference>
<evidence type="ECO:0000259" key="14">
    <source>
        <dbReference type="PROSITE" id="PS51211"/>
    </source>
</evidence>
<dbReference type="Proteomes" id="UP001159428">
    <property type="component" value="Unassembled WGS sequence"/>
</dbReference>
<keyword evidence="10" id="KW-0807">Transducer</keyword>
<evidence type="ECO:0000256" key="7">
    <source>
        <dbReference type="ARBA" id="ARBA00023157"/>
    </source>
</evidence>
<dbReference type="PROSITE" id="PS00237">
    <property type="entry name" value="G_PROTEIN_RECEP_F1_1"/>
    <property type="match status" value="1"/>
</dbReference>
<evidence type="ECO:0000256" key="8">
    <source>
        <dbReference type="ARBA" id="ARBA00023180"/>
    </source>
</evidence>
<comment type="caution">
    <text evidence="9">Lacks conserved residue(s) required for the propagation of feature annotation.</text>
</comment>
<keyword evidence="4" id="KW-0758">Storage protein</keyword>
<evidence type="ECO:0000256" key="12">
    <source>
        <dbReference type="SAM" id="Phobius"/>
    </source>
</evidence>
<dbReference type="Gene3D" id="1.25.10.20">
    <property type="entry name" value="Vitellinogen, superhelical"/>
    <property type="match status" value="1"/>
</dbReference>
<protein>
    <recommendedName>
        <fullName evidence="18">G-protein coupled receptors family 1 profile domain-containing protein</fullName>
    </recommendedName>
</protein>
<feature type="region of interest" description="Disordered" evidence="11">
    <location>
        <begin position="1059"/>
        <end position="1109"/>
    </location>
</feature>
<dbReference type="SMART" id="SM00638">
    <property type="entry name" value="LPD_N"/>
    <property type="match status" value="1"/>
</dbReference>
<proteinExistence type="inferred from homology"/>
<dbReference type="GO" id="GO:0016020">
    <property type="term" value="C:membrane"/>
    <property type="evidence" value="ECO:0007669"/>
    <property type="project" value="UniProtKB-SubCell"/>
</dbReference>
<comment type="caution">
    <text evidence="16">The sequence shown here is derived from an EMBL/GenBank/DDBJ whole genome shotgun (WGS) entry which is preliminary data.</text>
</comment>
<dbReference type="Pfam" id="PF01347">
    <property type="entry name" value="Vitellogenin_N"/>
    <property type="match status" value="1"/>
</dbReference>
<keyword evidence="10" id="KW-0675">Receptor</keyword>
<feature type="domain" description="G-protein coupled receptors family 1 profile" evidence="13">
    <location>
        <begin position="48"/>
        <end position="271"/>
    </location>
</feature>
<dbReference type="SUPFAM" id="SSF56968">
    <property type="entry name" value="Lipovitellin-phosvitin complex, beta-sheet shell regions"/>
    <property type="match status" value="3"/>
</dbReference>
<dbReference type="SUPFAM" id="SSF81321">
    <property type="entry name" value="Family A G protein-coupled receptor-like"/>
    <property type="match status" value="1"/>
</dbReference>
<dbReference type="GO" id="GO:0045735">
    <property type="term" value="F:nutrient reservoir activity"/>
    <property type="evidence" value="ECO:0007669"/>
    <property type="project" value="UniProtKB-KW"/>
</dbReference>
<keyword evidence="10" id="KW-0297">G-protein coupled receptor</keyword>
<feature type="transmembrane region" description="Helical" evidence="12">
    <location>
        <begin position="69"/>
        <end position="90"/>
    </location>
</feature>
<keyword evidence="2 10" id="KW-0812">Transmembrane</keyword>
<comment type="subcellular location">
    <subcellularLocation>
        <location evidence="1">Membrane</location>
    </subcellularLocation>
</comment>
<evidence type="ECO:0000259" key="13">
    <source>
        <dbReference type="PROSITE" id="PS50262"/>
    </source>
</evidence>
<dbReference type="PANTHER" id="PTHR23345:SF15">
    <property type="entry name" value="VITELLOGENIN 1-RELATED"/>
    <property type="match status" value="1"/>
</dbReference>
<evidence type="ECO:0000256" key="5">
    <source>
        <dbReference type="ARBA" id="ARBA00022989"/>
    </source>
</evidence>
<keyword evidence="5 12" id="KW-1133">Transmembrane helix</keyword>
<dbReference type="SUPFAM" id="SSF48431">
    <property type="entry name" value="Lipovitellin-phosvitin complex, superhelical domain"/>
    <property type="match status" value="1"/>
</dbReference>
<dbReference type="GO" id="GO:0005319">
    <property type="term" value="F:lipid transporter activity"/>
    <property type="evidence" value="ECO:0007669"/>
    <property type="project" value="InterPro"/>
</dbReference>
<keyword evidence="6 12" id="KW-0472">Membrane</keyword>
<dbReference type="EMBL" id="CALNXJ010000027">
    <property type="protein sequence ID" value="CAH3132804.1"/>
    <property type="molecule type" value="Genomic_DNA"/>
</dbReference>
<evidence type="ECO:0000256" key="6">
    <source>
        <dbReference type="ARBA" id="ARBA00023136"/>
    </source>
</evidence>
<dbReference type="Gene3D" id="1.20.1070.10">
    <property type="entry name" value="Rhodopsin 7-helix transmembrane proteins"/>
    <property type="match status" value="1"/>
</dbReference>
<keyword evidence="17" id="KW-1185">Reference proteome</keyword>
<dbReference type="InterPro" id="IPR015817">
    <property type="entry name" value="Vitellinogen_open_b-sht_sub1"/>
</dbReference>
<evidence type="ECO:0000256" key="4">
    <source>
        <dbReference type="ARBA" id="ARBA00022761"/>
    </source>
</evidence>
<evidence type="ECO:0000256" key="11">
    <source>
        <dbReference type="SAM" id="MobiDB-lite"/>
    </source>
</evidence>
<evidence type="ECO:0000256" key="9">
    <source>
        <dbReference type="PROSITE-ProRule" id="PRU00557"/>
    </source>
</evidence>
<gene>
    <name evidence="16" type="ORF">PMEA_00015202</name>
</gene>
<dbReference type="Gene3D" id="2.20.50.20">
    <property type="entry name" value="Lipovitellin. Chain A, domain 3"/>
    <property type="match status" value="1"/>
</dbReference>
<sequence>MAHEFHISSNDSVPEEMPAESFYSDSLPVHAILQLVIFTIIFMVGFFGNSIVIYGVLQQGSSKTTSSCFIANLALSDLAVLVLSLPVGLLQELASWPFGELACKIFFPFGDVFLTVSIMTLTAIALDRYRAVVTPFKARFTKTQAKICILFIWIFSYLVVGIPTSFILKLVEIENGVKVCFPFWRSNMERIIHKVLTACLATFPLFLIGYCYIRVVLALWKVRIIHDNHNTAKNSITVMRLEQKRKLVKMLIVIVFAFSLCLLPYVTFALVLEFTGMERTSDVNVGLVTCLSLLYANNTGDKAGDKGKENEMIEIHSPFSSKSVENPSFDSFVSSSAFEKGKRYTYNYQTDVYHAIPGGSTKTLGLRARCQAHVDVLKKTELQLTLANIQVAEVEGNLQGPKQQNEKAADPKIVKKMQDFLALPVRLAFKSQDGSIKQVYADPQDQEWSLNIKRGLANLFQVSPRQQRKSQQEKNGKRFVTQLETTAVGYCQVSYVIQCENCQAGHKEQVTKVTKVINYHKCRHRPEFSQSNFYGRRCDGCQQSLGNVPYHQSAGQIELILSGNEKDGYTIKRAEAIEQHVVTPFSQAGGQLTASARQRLELNKTSDAGQASAKLTRTTSHRFAVENPERRARENAQCQQETARQAKNATEEMCKAIKQRDGAAEMFANLVQQLKKCNQDTAEKLADNMLARQDASERKYCIDALSSVGTREAFQVLKKKIQEKKINKAEELKQVFLGMSSAPRPSADHIRVTWELCEHAEVKKDMSARRQCMLTFGALLRKIHQRPSLQQDTKTKAACEEYTKKILDRLAGKTTEQEKVMYIKAIGNSASLRAQPALQKILKDRDEPLYIRVECVWAHRHIIRQARQTATPSLISTFADARESPELRMAAFILMLNSGPNFATLQALANIVKREITNAAPGPRSNQVASFVRAHLAALAYQNNVLTKRRCMQARLALRLMPKMSFGLGYSKGIRWAQYSEKFQAGFELEANKMNVPDSMLPRNLNTQIRLHVLGYQISALEFGARIENMDDVIEQVISEVRKRHKRSLWGRISSLFENESSEDDNSGEDSSENGLSGDMISEDSSTIIRPATRPSSQPTKTPSHDQKNRQQVSVFMKLFGDEVKYMEIRQEDIKQFSQDVADLLLGKKDRIEYADKTIVVTSKGIEMKQSLEKAFLANSARRVVPTLAGISLDFQHRTAAVAKVTVAANINVEPSIGRLPQLQALTATTEIKPIIDAHEHAQVGIHTPFLRMGVRMKAAAHSDTEHKANANYAAGQGYSMTYHVPQEQRDILNIQSDAYGFVAKKHPESCREEEKQFRFDFKTPHLKQVQKTCKGQDLFGVQICAEGRVPDLPSLRLQQVPVLPTAALTQLRVSMAPAVDKPTAVQFTGLVTPKSEEVPTAWRVEGFIDASSKTARRRIPYRMTLDKATYQMMIHVGNIQAKGYEDGMAKITVGRREMKLEFGRQKLRYQVSASWQVQDQGKTARLMLQWAEVPQQWKTFFYNWEPQLWYFLQQFAWVRRPEQSKNQVEVEFFLTSPMTASLRMRTPDATAERTGLSLPVRVDRFPSSLQEIKNYFYAKCEVQKDSIRVFDQLQYKYNIKGGCPYTLAKEHRKDKQPRIQVSVKIDKQGQKTLIAIIRQSSQQQDQESVVVKPDGTTMIDGQKLDCSQKACKSKLGGASVRKTQRADGKTQVELSTKLSLHATMDQDQQIRLYASPFLRSRVRGLCGDADGEQWNEYRDPKDKVQRLDQFIKSWQEKC</sequence>
<dbReference type="CDD" id="cd00637">
    <property type="entry name" value="7tm_classA_rhodopsin-like"/>
    <property type="match status" value="1"/>
</dbReference>
<evidence type="ECO:0000259" key="15">
    <source>
        <dbReference type="PROSITE" id="PS51233"/>
    </source>
</evidence>
<dbReference type="Gene3D" id="2.30.230.10">
    <property type="entry name" value="Lipovitellin, beta-sheet shell regions, chain A"/>
    <property type="match status" value="1"/>
</dbReference>
<dbReference type="Pfam" id="PF00001">
    <property type="entry name" value="7tm_1"/>
    <property type="match status" value="1"/>
</dbReference>
<feature type="compositionally biased region" description="Polar residues" evidence="11">
    <location>
        <begin position="1083"/>
        <end position="1102"/>
    </location>
</feature>
<dbReference type="PROSITE" id="PS50262">
    <property type="entry name" value="G_PROTEIN_RECEP_F1_2"/>
    <property type="match status" value="1"/>
</dbReference>
<feature type="domain" description="Vitellogenin" evidence="14">
    <location>
        <begin position="338"/>
        <end position="1005"/>
    </location>
</feature>
<organism evidence="16 17">
    <name type="scientific">Pocillopora meandrina</name>
    <dbReference type="NCBI Taxonomy" id="46732"/>
    <lineage>
        <taxon>Eukaryota</taxon>
        <taxon>Metazoa</taxon>
        <taxon>Cnidaria</taxon>
        <taxon>Anthozoa</taxon>
        <taxon>Hexacorallia</taxon>
        <taxon>Scleractinia</taxon>
        <taxon>Astrocoeniina</taxon>
        <taxon>Pocilloporidae</taxon>
        <taxon>Pocillopora</taxon>
    </lineage>
</organism>
<dbReference type="InterPro" id="IPR015819">
    <property type="entry name" value="Lipid_transp_b-sht_shell"/>
</dbReference>